<dbReference type="CDD" id="cd12148">
    <property type="entry name" value="fungal_TF_MHR"/>
    <property type="match status" value="1"/>
</dbReference>
<name>A0A376B392_9ASCO</name>
<accession>A0A376B392</accession>
<dbReference type="InterPro" id="IPR050987">
    <property type="entry name" value="AtrR-like"/>
</dbReference>
<dbReference type="VEuPathDB" id="FungiDB:SCODWIG_00919"/>
<evidence type="ECO:0000256" key="4">
    <source>
        <dbReference type="ARBA" id="ARBA00023125"/>
    </source>
</evidence>
<dbReference type="OrthoDB" id="4064873at2759"/>
<dbReference type="PANTHER" id="PTHR46910">
    <property type="entry name" value="TRANSCRIPTION FACTOR PDR1"/>
    <property type="match status" value="1"/>
</dbReference>
<evidence type="ECO:0000259" key="6">
    <source>
        <dbReference type="PROSITE" id="PS50048"/>
    </source>
</evidence>
<dbReference type="CDD" id="cd00067">
    <property type="entry name" value="GAL4"/>
    <property type="match status" value="1"/>
</dbReference>
<evidence type="ECO:0000256" key="5">
    <source>
        <dbReference type="ARBA" id="ARBA00023242"/>
    </source>
</evidence>
<sequence>MFPTACSNCRKRKVKCTGSHPCNNCIKRSEKCDYKKGPVKRSPTLTRVSNKQFLTVIAQKFDNLQKSLKNIETLLLKNGNNKVDRTFNTSAPPHVNSSNKKIIDSGINTVAFYLYCTGGTEKYLSEMKTSFKIFTKYGFEWIRKQVDSQEAQLILNDIMTLNKKLREDNARLVHKAYKTNNRQIFHLKPPEYIIIQLHKIYTETIKNYVCTLYFTNMDDLILNKYMSNHDDELTDCELFLIYSVLLLSSSLRSIPYKHHEYKVWKTFYFLQTVSYYQKITNKYTMNIGDLDPIQILQAISVFCYFLTNSPTPQITCFICSTAISICNDIGLNKQKFFYYKSDVETRLKCRFLYLFFYQLDGFLALLIGKPQLIPVEYTEIIQDDFLNDLCVYHAIPFKDADFSNIGNFYKRLETSYFGFRIILFHMNSGLQQLCGVVYREFASTKSVETYKLFDKESHILSINEKLDNWCLLLPEILRPNNSGYKNLEDHLLNLNGADSIINIKYFKQSALLLLLHYHVIRLWMNKMVLGPPWETSNDNYHGKQTLLKRNEYLNRVIKNSVCVLKIIEIFFDDVDWNPTHTNTLSFSFFSSFLILFSYILSKNSYPLEDGNCGGDNDIKKLTLQLTIYLQKYLDQHNRNIPIDVSRWCTSGIHMLYFLKILFIKYQKETGDTSFIFENYFPNDIPQLRKTIQRYSKENANLFETSYPPGGDKQHSKPATTLKEHNDLGNNKFDSSLIFQDNSNCNGDVTMINDNPQNTVIQDPSVAIINNNNLVTSPSTQLRQPFDDFYVDYLFGGTNIDDTNLFGSEEMLKTLNEFSILDEDFFPNT</sequence>
<dbReference type="InterPro" id="IPR036864">
    <property type="entry name" value="Zn2-C6_fun-type_DNA-bd_sf"/>
</dbReference>
<comment type="subcellular location">
    <subcellularLocation>
        <location evidence="1">Nucleus</location>
    </subcellularLocation>
</comment>
<dbReference type="AlphaFoldDB" id="A0A376B392"/>
<evidence type="ECO:0000313" key="8">
    <source>
        <dbReference type="Proteomes" id="UP000262825"/>
    </source>
</evidence>
<dbReference type="GO" id="GO:0000981">
    <property type="term" value="F:DNA-binding transcription factor activity, RNA polymerase II-specific"/>
    <property type="evidence" value="ECO:0007669"/>
    <property type="project" value="InterPro"/>
</dbReference>
<evidence type="ECO:0000256" key="1">
    <source>
        <dbReference type="ARBA" id="ARBA00004123"/>
    </source>
</evidence>
<dbReference type="SMART" id="SM00066">
    <property type="entry name" value="GAL4"/>
    <property type="match status" value="1"/>
</dbReference>
<dbReference type="Proteomes" id="UP000262825">
    <property type="component" value="Unassembled WGS sequence"/>
</dbReference>
<dbReference type="GO" id="GO:0003677">
    <property type="term" value="F:DNA binding"/>
    <property type="evidence" value="ECO:0007669"/>
    <property type="project" value="UniProtKB-KW"/>
</dbReference>
<dbReference type="PROSITE" id="PS50048">
    <property type="entry name" value="ZN2_CY6_FUNGAL_2"/>
    <property type="match status" value="1"/>
</dbReference>
<proteinExistence type="predicted"/>
<dbReference type="GO" id="GO:0045944">
    <property type="term" value="P:positive regulation of transcription by RNA polymerase II"/>
    <property type="evidence" value="ECO:0007669"/>
    <property type="project" value="UniProtKB-ARBA"/>
</dbReference>
<dbReference type="PANTHER" id="PTHR46910:SF3">
    <property type="entry name" value="HALOTOLERANCE PROTEIN 9-RELATED"/>
    <property type="match status" value="1"/>
</dbReference>
<dbReference type="GO" id="GO:0006351">
    <property type="term" value="P:DNA-templated transcription"/>
    <property type="evidence" value="ECO:0007669"/>
    <property type="project" value="InterPro"/>
</dbReference>
<keyword evidence="4" id="KW-0238">DNA-binding</keyword>
<keyword evidence="3" id="KW-0862">Zinc</keyword>
<feature type="domain" description="Zn(2)-C6 fungal-type" evidence="6">
    <location>
        <begin position="5"/>
        <end position="34"/>
    </location>
</feature>
<dbReference type="SUPFAM" id="SSF57701">
    <property type="entry name" value="Zn2/Cys6 DNA-binding domain"/>
    <property type="match status" value="1"/>
</dbReference>
<keyword evidence="2" id="KW-0479">Metal-binding</keyword>
<reference evidence="8" key="1">
    <citation type="submission" date="2018-06" db="EMBL/GenBank/DDBJ databases">
        <authorList>
            <person name="Guldener U."/>
        </authorList>
    </citation>
    <scope>NUCLEOTIDE SEQUENCE [LARGE SCALE GENOMIC DNA]</scope>
    <source>
        <strain evidence="8">UTAD17</strain>
    </source>
</reference>
<keyword evidence="5" id="KW-0539">Nucleus</keyword>
<gene>
    <name evidence="7" type="ORF">SCODWIG_00919</name>
</gene>
<evidence type="ECO:0000256" key="2">
    <source>
        <dbReference type="ARBA" id="ARBA00022723"/>
    </source>
</evidence>
<dbReference type="InterPro" id="IPR001138">
    <property type="entry name" value="Zn2Cys6_DnaBD"/>
</dbReference>
<dbReference type="GO" id="GO:0008270">
    <property type="term" value="F:zinc ion binding"/>
    <property type="evidence" value="ECO:0007669"/>
    <property type="project" value="InterPro"/>
</dbReference>
<dbReference type="InterPro" id="IPR007219">
    <property type="entry name" value="XnlR_reg_dom"/>
</dbReference>
<dbReference type="EMBL" id="UFAJ01000099">
    <property type="protein sequence ID" value="SSD59158.1"/>
    <property type="molecule type" value="Genomic_DNA"/>
</dbReference>
<dbReference type="PROSITE" id="PS00463">
    <property type="entry name" value="ZN2_CY6_FUNGAL_1"/>
    <property type="match status" value="1"/>
</dbReference>
<organism evidence="7 8">
    <name type="scientific">Saccharomycodes ludwigii</name>
    <dbReference type="NCBI Taxonomy" id="36035"/>
    <lineage>
        <taxon>Eukaryota</taxon>
        <taxon>Fungi</taxon>
        <taxon>Dikarya</taxon>
        <taxon>Ascomycota</taxon>
        <taxon>Saccharomycotina</taxon>
        <taxon>Saccharomycetes</taxon>
        <taxon>Saccharomycodales</taxon>
        <taxon>Saccharomycodaceae</taxon>
        <taxon>Saccharomycodes</taxon>
    </lineage>
</organism>
<dbReference type="GO" id="GO:0005634">
    <property type="term" value="C:nucleus"/>
    <property type="evidence" value="ECO:0007669"/>
    <property type="project" value="UniProtKB-SubCell"/>
</dbReference>
<keyword evidence="8" id="KW-1185">Reference proteome</keyword>
<protein>
    <recommendedName>
        <fullName evidence="6">Zn(2)-C6 fungal-type domain-containing protein</fullName>
    </recommendedName>
</protein>
<dbReference type="Pfam" id="PF00172">
    <property type="entry name" value="Zn_clus"/>
    <property type="match status" value="1"/>
</dbReference>
<dbReference type="Gene3D" id="4.10.240.10">
    <property type="entry name" value="Zn(2)-C6 fungal-type DNA-binding domain"/>
    <property type="match status" value="1"/>
</dbReference>
<evidence type="ECO:0000313" key="7">
    <source>
        <dbReference type="EMBL" id="SSD59158.1"/>
    </source>
</evidence>
<evidence type="ECO:0000256" key="3">
    <source>
        <dbReference type="ARBA" id="ARBA00022833"/>
    </source>
</evidence>
<dbReference type="Pfam" id="PF04082">
    <property type="entry name" value="Fungal_trans"/>
    <property type="match status" value="1"/>
</dbReference>